<comment type="caution">
    <text evidence="1">The sequence shown here is derived from an EMBL/GenBank/DDBJ whole genome shotgun (WGS) entry which is preliminary data.</text>
</comment>
<keyword evidence="2" id="KW-1185">Reference proteome</keyword>
<dbReference type="RefSeq" id="WP_094095748.1">
    <property type="nucleotide sequence ID" value="NZ_BMHF01000007.1"/>
</dbReference>
<name>A0ABQ1G6V3_9BACL</name>
<sequence>MHRHIKKALLPLIGEHQEGREAMRVIKDKLRLVASLTTEEINRIKSLFPTKRHNLYFHYSYYQRKPNFFAVWLLPKKPFVYRFFNAMLSFNPANPPLEALEIFNMIEPERWKVSRLDVAFDFSTPYEDCFLLPPPTNLKISRYETTLYYGAAKSALSVCQYDKQKQLKEVKGIDSLPMTRIEFRLKPKQKPLTRYDKEDFIKMKGFRFVSNTNEFTGLRCLLKSVTSGKRDWRNLKRKDKQAITVAVKERTVDMLDLFLEYIEGDIESFMLEGLTYPSLMNESLQAV</sequence>
<dbReference type="EMBL" id="BMHF01000007">
    <property type="protein sequence ID" value="GGA37863.1"/>
    <property type="molecule type" value="Genomic_DNA"/>
</dbReference>
<reference evidence="2" key="1">
    <citation type="journal article" date="2019" name="Int. J. Syst. Evol. Microbiol.">
        <title>The Global Catalogue of Microorganisms (GCM) 10K type strain sequencing project: providing services to taxonomists for standard genome sequencing and annotation.</title>
        <authorList>
            <consortium name="The Broad Institute Genomics Platform"/>
            <consortium name="The Broad Institute Genome Sequencing Center for Infectious Disease"/>
            <person name="Wu L."/>
            <person name="Ma J."/>
        </authorList>
    </citation>
    <scope>NUCLEOTIDE SEQUENCE [LARGE SCALE GENOMIC DNA]</scope>
    <source>
        <strain evidence="2">CGMCC 1.15044</strain>
    </source>
</reference>
<evidence type="ECO:0000313" key="2">
    <source>
        <dbReference type="Proteomes" id="UP000609323"/>
    </source>
</evidence>
<evidence type="ECO:0000313" key="1">
    <source>
        <dbReference type="EMBL" id="GGA37863.1"/>
    </source>
</evidence>
<accession>A0ABQ1G6V3</accession>
<gene>
    <name evidence="1" type="ORF">GCM10010917_23870</name>
</gene>
<dbReference type="Proteomes" id="UP000609323">
    <property type="component" value="Unassembled WGS sequence"/>
</dbReference>
<organism evidence="1 2">
    <name type="scientific">Paenibacillus physcomitrellae</name>
    <dbReference type="NCBI Taxonomy" id="1619311"/>
    <lineage>
        <taxon>Bacteria</taxon>
        <taxon>Bacillati</taxon>
        <taxon>Bacillota</taxon>
        <taxon>Bacilli</taxon>
        <taxon>Bacillales</taxon>
        <taxon>Paenibacillaceae</taxon>
        <taxon>Paenibacillus</taxon>
    </lineage>
</organism>
<protein>
    <submittedName>
        <fullName evidence="1">Uncharacterized protein</fullName>
    </submittedName>
</protein>
<proteinExistence type="predicted"/>